<accession>A0A0A8ZUG1</accession>
<organism evidence="1">
    <name type="scientific">Arundo donax</name>
    <name type="common">Giant reed</name>
    <name type="synonym">Donax arundinaceus</name>
    <dbReference type="NCBI Taxonomy" id="35708"/>
    <lineage>
        <taxon>Eukaryota</taxon>
        <taxon>Viridiplantae</taxon>
        <taxon>Streptophyta</taxon>
        <taxon>Embryophyta</taxon>
        <taxon>Tracheophyta</taxon>
        <taxon>Spermatophyta</taxon>
        <taxon>Magnoliopsida</taxon>
        <taxon>Liliopsida</taxon>
        <taxon>Poales</taxon>
        <taxon>Poaceae</taxon>
        <taxon>PACMAD clade</taxon>
        <taxon>Arundinoideae</taxon>
        <taxon>Arundineae</taxon>
        <taxon>Arundo</taxon>
    </lineage>
</organism>
<dbReference type="EMBL" id="GBRH01259433">
    <property type="protein sequence ID" value="JAD38462.1"/>
    <property type="molecule type" value="Transcribed_RNA"/>
</dbReference>
<evidence type="ECO:0000313" key="1">
    <source>
        <dbReference type="EMBL" id="JAD38462.1"/>
    </source>
</evidence>
<protein>
    <submittedName>
        <fullName evidence="1">Uncharacterized protein</fullName>
    </submittedName>
</protein>
<reference evidence="1" key="2">
    <citation type="journal article" date="2015" name="Data Brief">
        <title>Shoot transcriptome of the giant reed, Arundo donax.</title>
        <authorList>
            <person name="Barrero R.A."/>
            <person name="Guerrero F.D."/>
            <person name="Moolhuijzen P."/>
            <person name="Goolsby J.A."/>
            <person name="Tidwell J."/>
            <person name="Bellgard S.E."/>
            <person name="Bellgard M.I."/>
        </authorList>
    </citation>
    <scope>NUCLEOTIDE SEQUENCE</scope>
    <source>
        <tissue evidence="1">Shoot tissue taken approximately 20 cm above the soil surface</tissue>
    </source>
</reference>
<proteinExistence type="predicted"/>
<sequence>MIIWKMLCKSKHWLSVMVYLWQRKLELQELLWNQTILQWST</sequence>
<reference evidence="1" key="1">
    <citation type="submission" date="2014-09" db="EMBL/GenBank/DDBJ databases">
        <authorList>
            <person name="Magalhaes I.L.F."/>
            <person name="Oliveira U."/>
            <person name="Santos F.R."/>
            <person name="Vidigal T.H.D.A."/>
            <person name="Brescovit A.D."/>
            <person name="Santos A.J."/>
        </authorList>
    </citation>
    <scope>NUCLEOTIDE SEQUENCE</scope>
    <source>
        <tissue evidence="1">Shoot tissue taken approximately 20 cm above the soil surface</tissue>
    </source>
</reference>
<dbReference type="AlphaFoldDB" id="A0A0A8ZUG1"/>
<name>A0A0A8ZUG1_ARUDO</name>